<keyword evidence="4" id="KW-0863">Zinc-finger</keyword>
<evidence type="ECO:0000256" key="4">
    <source>
        <dbReference type="ARBA" id="ARBA00022771"/>
    </source>
</evidence>
<reference evidence="13 14" key="1">
    <citation type="journal article" date="1998" name="Science">
        <title>Genome sequence of the nematode C. elegans: a platform for investigating biology.</title>
        <authorList>
            <consortium name="The C. elegans sequencing consortium"/>
            <person name="Sulson J.E."/>
            <person name="Waterston R."/>
        </authorList>
    </citation>
    <scope>NUCLEOTIDE SEQUENCE [LARGE SCALE GENOMIC DNA]</scope>
    <source>
        <strain evidence="13 14">Bristol N2</strain>
    </source>
</reference>
<evidence type="ECO:0000313" key="15">
    <source>
        <dbReference type="WormBase" id="ZK218.6"/>
    </source>
</evidence>
<dbReference type="Proteomes" id="UP000001940">
    <property type="component" value="Chromosome V"/>
</dbReference>
<dbReference type="OrthoDB" id="5771769at2759"/>
<dbReference type="SUPFAM" id="SSF48508">
    <property type="entry name" value="Nuclear receptor ligand-binding domain"/>
    <property type="match status" value="1"/>
</dbReference>
<keyword evidence="8" id="KW-0804">Transcription</keyword>
<keyword evidence="7" id="KW-0238">DNA-binding</keyword>
<keyword evidence="14" id="KW-1185">Reference proteome</keyword>
<evidence type="ECO:0000256" key="5">
    <source>
        <dbReference type="ARBA" id="ARBA00022833"/>
    </source>
</evidence>
<dbReference type="GeneID" id="191246"/>
<keyword evidence="6" id="KW-0805">Transcription regulation</keyword>
<dbReference type="STRING" id="6239.ZK218.6.1"/>
<keyword evidence="5" id="KW-0862">Zinc</keyword>
<dbReference type="FunCoup" id="O46003">
    <property type="interactions" value="5"/>
</dbReference>
<dbReference type="InterPro" id="IPR000536">
    <property type="entry name" value="Nucl_hrmn_rcpt_lig-bd"/>
</dbReference>
<gene>
    <name evidence="13 15" type="primary">nhr-248</name>
    <name evidence="13" type="ORF">CELE_ZK218.6</name>
    <name evidence="15" type="ORF">ZK218.6</name>
</gene>
<dbReference type="AlphaFoldDB" id="O46003"/>
<dbReference type="InParanoid" id="O46003"/>
<dbReference type="eggNOG" id="KOG3575">
    <property type="taxonomic scope" value="Eukaryota"/>
</dbReference>
<dbReference type="EMBL" id="BX284605">
    <property type="protein sequence ID" value="CAB04989.1"/>
    <property type="molecule type" value="Genomic_DNA"/>
</dbReference>
<evidence type="ECO:0000256" key="2">
    <source>
        <dbReference type="ARBA" id="ARBA00005993"/>
    </source>
</evidence>
<dbReference type="PROSITE" id="PS51030">
    <property type="entry name" value="NUCLEAR_REC_DBD_2"/>
    <property type="match status" value="1"/>
</dbReference>
<evidence type="ECO:0000256" key="8">
    <source>
        <dbReference type="ARBA" id="ARBA00023163"/>
    </source>
</evidence>
<proteinExistence type="inferred from homology"/>
<dbReference type="SMART" id="SM00430">
    <property type="entry name" value="HOLI"/>
    <property type="match status" value="1"/>
</dbReference>
<dbReference type="PIR" id="T27785">
    <property type="entry name" value="T27785"/>
</dbReference>
<dbReference type="InterPro" id="IPR001628">
    <property type="entry name" value="Znf_hrmn_rcpt"/>
</dbReference>
<evidence type="ECO:0000256" key="10">
    <source>
        <dbReference type="ARBA" id="ARBA00023242"/>
    </source>
</evidence>
<dbReference type="PANTHER" id="PTHR46587">
    <property type="entry name" value="NUCLEAR HORMONE RECEPTOR FAMILY"/>
    <property type="match status" value="1"/>
</dbReference>
<feature type="domain" description="NR LBD" evidence="12">
    <location>
        <begin position="115"/>
        <end position="342"/>
    </location>
</feature>
<evidence type="ECO:0000313" key="14">
    <source>
        <dbReference type="Proteomes" id="UP000001940"/>
    </source>
</evidence>
<evidence type="ECO:0000256" key="1">
    <source>
        <dbReference type="ARBA" id="ARBA00004123"/>
    </source>
</evidence>
<dbReference type="SMART" id="SM00399">
    <property type="entry name" value="ZnF_C4"/>
    <property type="match status" value="1"/>
</dbReference>
<evidence type="ECO:0000313" key="13">
    <source>
        <dbReference type="EMBL" id="CAB04989.1"/>
    </source>
</evidence>
<dbReference type="PANTHER" id="PTHR46587:SF1">
    <property type="entry name" value="NUCLEAR HORMONE RECEPTOR FAMILY-RELATED"/>
    <property type="match status" value="1"/>
</dbReference>
<name>O46003_CAEEL</name>
<dbReference type="UCSC" id="ZK218.6">
    <property type="organism name" value="c. elegans"/>
</dbReference>
<evidence type="ECO:0000256" key="6">
    <source>
        <dbReference type="ARBA" id="ARBA00023015"/>
    </source>
</evidence>
<dbReference type="Pfam" id="PF00104">
    <property type="entry name" value="Hormone_recep"/>
    <property type="match status" value="1"/>
</dbReference>
<dbReference type="GO" id="GO:0000978">
    <property type="term" value="F:RNA polymerase II cis-regulatory region sequence-specific DNA binding"/>
    <property type="evidence" value="ECO:0007669"/>
    <property type="project" value="InterPro"/>
</dbReference>
<dbReference type="KEGG" id="cel:CELE_ZK218.6"/>
<dbReference type="InterPro" id="IPR035500">
    <property type="entry name" value="NHR-like_dom_sf"/>
</dbReference>
<evidence type="ECO:0000256" key="9">
    <source>
        <dbReference type="ARBA" id="ARBA00023170"/>
    </source>
</evidence>
<dbReference type="HOGENOM" id="CLU_007368_0_0_1"/>
<comment type="subcellular location">
    <subcellularLocation>
        <location evidence="1">Nucleus</location>
    </subcellularLocation>
</comment>
<accession>O46003</accession>
<keyword evidence="10" id="KW-0539">Nucleus</keyword>
<comment type="similarity">
    <text evidence="2">Belongs to the nuclear hormone receptor family.</text>
</comment>
<dbReference type="GO" id="GO:0005634">
    <property type="term" value="C:nucleus"/>
    <property type="evidence" value="ECO:0007669"/>
    <property type="project" value="UniProtKB-SubCell"/>
</dbReference>
<dbReference type="SMR" id="O46003"/>
<dbReference type="PaxDb" id="6239-ZK218.6"/>
<dbReference type="Gene3D" id="3.30.50.10">
    <property type="entry name" value="Erythroid Transcription Factor GATA-1, subunit A"/>
    <property type="match status" value="1"/>
</dbReference>
<dbReference type="SUPFAM" id="SSF57716">
    <property type="entry name" value="Glucocorticoid receptor-like (DNA-binding domain)"/>
    <property type="match status" value="1"/>
</dbReference>
<evidence type="ECO:0000256" key="7">
    <source>
        <dbReference type="ARBA" id="ARBA00023125"/>
    </source>
</evidence>
<dbReference type="OMA" id="CTESKER"/>
<dbReference type="CTD" id="191246"/>
<keyword evidence="3" id="KW-0479">Metal-binding</keyword>
<organism evidence="13 14">
    <name type="scientific">Caenorhabditis elegans</name>
    <dbReference type="NCBI Taxonomy" id="6239"/>
    <lineage>
        <taxon>Eukaryota</taxon>
        <taxon>Metazoa</taxon>
        <taxon>Ecdysozoa</taxon>
        <taxon>Nematoda</taxon>
        <taxon>Chromadorea</taxon>
        <taxon>Rhabditida</taxon>
        <taxon>Rhabditina</taxon>
        <taxon>Rhabditomorpha</taxon>
        <taxon>Rhabditoidea</taxon>
        <taxon>Rhabditidae</taxon>
        <taxon>Peloderinae</taxon>
        <taxon>Caenorhabditis</taxon>
    </lineage>
</organism>
<dbReference type="PROSITE" id="PS51843">
    <property type="entry name" value="NR_LBD"/>
    <property type="match status" value="1"/>
</dbReference>
<dbReference type="InterPro" id="IPR049636">
    <property type="entry name" value="HNF4-like_DBD"/>
</dbReference>
<dbReference type="PRINTS" id="PR00047">
    <property type="entry name" value="STROIDFINGER"/>
</dbReference>
<dbReference type="PhylomeDB" id="O46003"/>
<dbReference type="CDD" id="cd06960">
    <property type="entry name" value="NR_DBD_HNF4A"/>
    <property type="match status" value="1"/>
</dbReference>
<evidence type="ECO:0000256" key="3">
    <source>
        <dbReference type="ARBA" id="ARBA00022723"/>
    </source>
</evidence>
<dbReference type="InterPro" id="IPR013088">
    <property type="entry name" value="Znf_NHR/GATA"/>
</dbReference>
<dbReference type="Gene3D" id="1.10.565.10">
    <property type="entry name" value="Retinoid X Receptor"/>
    <property type="match status" value="1"/>
</dbReference>
<dbReference type="AGR" id="WB:WBGene00013940"/>
<dbReference type="GO" id="GO:0003700">
    <property type="term" value="F:DNA-binding transcription factor activity"/>
    <property type="evidence" value="ECO:0007669"/>
    <property type="project" value="InterPro"/>
</dbReference>
<keyword evidence="9 13" id="KW-0675">Receptor</keyword>
<protein>
    <submittedName>
        <fullName evidence="13">Nuclear Hormone Receptor family</fullName>
    </submittedName>
</protein>
<dbReference type="WormBase" id="ZK218.6">
    <property type="protein sequence ID" value="CE16706"/>
    <property type="gene ID" value="WBGene00013940"/>
    <property type="gene designation" value="nhr-248"/>
</dbReference>
<feature type="domain" description="Nuclear receptor" evidence="11">
    <location>
        <begin position="20"/>
        <end position="95"/>
    </location>
</feature>
<dbReference type="Pfam" id="PF00105">
    <property type="entry name" value="zf-C4"/>
    <property type="match status" value="1"/>
</dbReference>
<dbReference type="GO" id="GO:0008270">
    <property type="term" value="F:zinc ion binding"/>
    <property type="evidence" value="ECO:0007669"/>
    <property type="project" value="UniProtKB-KW"/>
</dbReference>
<sequence length="342" mass="39317">MKSIQCQPLSISMSSPSVLFEACAVCGGPPSSRRFGALACFRCNVFFRNMLLNKRNIRCSKNPECEIGIKTRYACQGCRFKKCLKSGMDPKALKHRDKIGPRSPKMKSNKPQFQSAEIDFRCLLDLQKSQKSKHQYYNKPNQYRLAKPSDINLMLRIGFMNATEWGNCFRPFRYSNRSVKKRILSEFGIASGLIDQAFKTATETNQNEWLFINNSCLRPDAFCTVHNDFLNTLKRELSQPFRILQLDSFECVILKTLMLLTPSFPEQSKLQSTQKSRDKCTSELMKCCLAKFPLSGVERFGEIILLIGSIRTTVKEFHNHTKRSDLYNPNHFDIFVTSFMLA</sequence>
<evidence type="ECO:0000259" key="11">
    <source>
        <dbReference type="PROSITE" id="PS51030"/>
    </source>
</evidence>
<evidence type="ECO:0000259" key="12">
    <source>
        <dbReference type="PROSITE" id="PS51843"/>
    </source>
</evidence>
<dbReference type="RefSeq" id="NP_507334.1">
    <property type="nucleotide sequence ID" value="NM_074933.4"/>
</dbReference>